<dbReference type="InterPro" id="IPR001012">
    <property type="entry name" value="UBX_dom"/>
</dbReference>
<dbReference type="EMBL" id="GEDC01026488">
    <property type="protein sequence ID" value="JAS10810.1"/>
    <property type="molecule type" value="Transcribed_RNA"/>
</dbReference>
<feature type="region of interest" description="Disordered" evidence="1">
    <location>
        <begin position="267"/>
        <end position="311"/>
    </location>
</feature>
<accession>A0A1B6CBZ6</accession>
<reference evidence="3" key="1">
    <citation type="submission" date="2015-12" db="EMBL/GenBank/DDBJ databases">
        <title>De novo transcriptome assembly of four potential Pierce s Disease insect vectors from Arizona vineyards.</title>
        <authorList>
            <person name="Tassone E.E."/>
        </authorList>
    </citation>
    <scope>NUCLEOTIDE SEQUENCE</scope>
</reference>
<dbReference type="GO" id="GO:0012506">
    <property type="term" value="C:vesicle membrane"/>
    <property type="evidence" value="ECO:0007669"/>
    <property type="project" value="TreeGrafter"/>
</dbReference>
<evidence type="ECO:0000256" key="1">
    <source>
        <dbReference type="SAM" id="MobiDB-lite"/>
    </source>
</evidence>
<dbReference type="Pfam" id="PF00789">
    <property type="entry name" value="UBX"/>
    <property type="match status" value="1"/>
</dbReference>
<name>A0A1B6CBZ6_9HEMI</name>
<dbReference type="GO" id="GO:0006886">
    <property type="term" value="P:intracellular protein transport"/>
    <property type="evidence" value="ECO:0007669"/>
    <property type="project" value="TreeGrafter"/>
</dbReference>
<evidence type="ECO:0000313" key="3">
    <source>
        <dbReference type="EMBL" id="JAS10810.1"/>
    </source>
</evidence>
<dbReference type="GO" id="GO:0005634">
    <property type="term" value="C:nucleus"/>
    <property type="evidence" value="ECO:0007669"/>
    <property type="project" value="TreeGrafter"/>
</dbReference>
<organism evidence="3">
    <name type="scientific">Clastoptera arizonana</name>
    <name type="common">Arizona spittle bug</name>
    <dbReference type="NCBI Taxonomy" id="38151"/>
    <lineage>
        <taxon>Eukaryota</taxon>
        <taxon>Metazoa</taxon>
        <taxon>Ecdysozoa</taxon>
        <taxon>Arthropoda</taxon>
        <taxon>Hexapoda</taxon>
        <taxon>Insecta</taxon>
        <taxon>Pterygota</taxon>
        <taxon>Neoptera</taxon>
        <taxon>Paraneoptera</taxon>
        <taxon>Hemiptera</taxon>
        <taxon>Auchenorrhyncha</taxon>
        <taxon>Cercopoidea</taxon>
        <taxon>Clastopteridae</taxon>
        <taxon>Clastoptera</taxon>
    </lineage>
</organism>
<feature type="domain" description="UBX" evidence="2">
    <location>
        <begin position="147"/>
        <end position="222"/>
    </location>
</feature>
<dbReference type="PROSITE" id="PS50033">
    <property type="entry name" value="UBX"/>
    <property type="match status" value="1"/>
</dbReference>
<sequence>IPDRMESDTSNSAENLTLTSNDRLQNQLKECQTKEKSQTCVSSPKITNTVQNENKDIVIPEPINQMEVGEENIQYIGERNALIFNLSDGASSAITEELPDDFFDLTIDDYRILSRDYKRTVKEMDNVPLQTSAQRELQQSKQVLNMLHYKTTVIRIQFPDRTVIQGGFTPVETVSQVMEFVRQFLQVPDVEFYLFQAPPKVILEPSSHLVEANCVPRALVYFGISNNDPQSSYLQHSLYSKLCTPNQATKAALEYIRKVNITESSVEDDAVCEASNRPTSYPATVNNEPYNKPSTSSENQPKGKVPKWFKK</sequence>
<evidence type="ECO:0000259" key="2">
    <source>
        <dbReference type="PROSITE" id="PS50033"/>
    </source>
</evidence>
<dbReference type="GO" id="GO:0042593">
    <property type="term" value="P:glucose homeostasis"/>
    <property type="evidence" value="ECO:0007669"/>
    <property type="project" value="TreeGrafter"/>
</dbReference>
<feature type="non-terminal residue" evidence="3">
    <location>
        <position position="1"/>
    </location>
</feature>
<dbReference type="GO" id="GO:0005737">
    <property type="term" value="C:cytoplasm"/>
    <property type="evidence" value="ECO:0007669"/>
    <property type="project" value="TreeGrafter"/>
</dbReference>
<dbReference type="PANTHER" id="PTHR46467">
    <property type="entry name" value="TETHER CONTAINING UBX DOMAIN FOR GLUT4"/>
    <property type="match status" value="1"/>
</dbReference>
<proteinExistence type="predicted"/>
<protein>
    <recommendedName>
        <fullName evidence="2">UBX domain-containing protein</fullName>
    </recommendedName>
</protein>
<gene>
    <name evidence="3" type="ORF">g.16063</name>
</gene>
<dbReference type="CDD" id="cd16118">
    <property type="entry name" value="UBX2_UBXN9"/>
    <property type="match status" value="1"/>
</dbReference>
<dbReference type="InterPro" id="IPR029071">
    <property type="entry name" value="Ubiquitin-like_domsf"/>
</dbReference>
<dbReference type="AlphaFoldDB" id="A0A1B6CBZ6"/>
<dbReference type="SUPFAM" id="SSF54236">
    <property type="entry name" value="Ubiquitin-like"/>
    <property type="match status" value="1"/>
</dbReference>
<dbReference type="PANTHER" id="PTHR46467:SF1">
    <property type="entry name" value="TETHER CONTAINING UBX DOMAIN FOR GLUT4"/>
    <property type="match status" value="1"/>
</dbReference>
<dbReference type="Gene3D" id="3.10.20.90">
    <property type="entry name" value="Phosphatidylinositol 3-kinase Catalytic Subunit, Chain A, domain 1"/>
    <property type="match status" value="1"/>
</dbReference>
<feature type="compositionally biased region" description="Polar residues" evidence="1">
    <location>
        <begin position="276"/>
        <end position="300"/>
    </location>
</feature>